<dbReference type="AlphaFoldDB" id="A0A2L0MTQ4"/>
<dbReference type="InterPro" id="IPR025669">
    <property type="entry name" value="AAA_dom"/>
</dbReference>
<evidence type="ECO:0000313" key="3">
    <source>
        <dbReference type="Proteomes" id="UP000281340"/>
    </source>
</evidence>
<dbReference type="PANTHER" id="PTHR13696:SF99">
    <property type="entry name" value="COBYRINIC ACID AC-DIAMIDE SYNTHASE"/>
    <property type="match status" value="1"/>
</dbReference>
<dbReference type="EMBL" id="RDDM01000117">
    <property type="protein sequence ID" value="RLY56809.1"/>
    <property type="molecule type" value="Genomic_DNA"/>
</dbReference>
<dbReference type="SUPFAM" id="SSF52540">
    <property type="entry name" value="P-loop containing nucleoside triphosphate hydrolases"/>
    <property type="match status" value="1"/>
</dbReference>
<organism evidence="2 3">
    <name type="scientific">Escherichia coli</name>
    <dbReference type="NCBI Taxonomy" id="562"/>
    <lineage>
        <taxon>Bacteria</taxon>
        <taxon>Pseudomonadati</taxon>
        <taxon>Pseudomonadota</taxon>
        <taxon>Gammaproteobacteria</taxon>
        <taxon>Enterobacterales</taxon>
        <taxon>Enterobacteriaceae</taxon>
        <taxon>Escherichia</taxon>
    </lineage>
</organism>
<dbReference type="PANTHER" id="PTHR13696">
    <property type="entry name" value="P-LOOP CONTAINING NUCLEOSIDE TRIPHOSPHATE HYDROLASE"/>
    <property type="match status" value="1"/>
</dbReference>
<protein>
    <submittedName>
        <fullName evidence="2">ParA family protein</fullName>
    </submittedName>
</protein>
<gene>
    <name evidence="2" type="ORF">EAI46_15515</name>
</gene>
<dbReference type="InterPro" id="IPR050678">
    <property type="entry name" value="DNA_Partitioning_ATPase"/>
</dbReference>
<dbReference type="InterPro" id="IPR027417">
    <property type="entry name" value="P-loop_NTPase"/>
</dbReference>
<evidence type="ECO:0000259" key="1">
    <source>
        <dbReference type="Pfam" id="PF13614"/>
    </source>
</evidence>
<reference evidence="2 3" key="1">
    <citation type="submission" date="2018-10" db="EMBL/GenBank/DDBJ databases">
        <title>Comparison of Escherichia coli isolates recovered from retail chicken and from chicken fecal samples by antimicrobial susceptibility test and whole genome sequencing.</title>
        <authorList>
            <person name="Tang B."/>
            <person name="Ma Y."/>
            <person name="He X."/>
            <person name="Cao L."/>
            <person name="Xia X."/>
            <person name="Yang H."/>
        </authorList>
    </citation>
    <scope>NUCLEOTIDE SEQUENCE [LARGE SCALE GENOMIC DNA]</scope>
    <source>
        <strain evidence="2 3">CMJH98b</strain>
    </source>
</reference>
<sequence>MKVISLINMKGGVGKSTLATNIANHLSDKLGQKILLIDIDPQFNATQCVMDTSKYVAHMKSGGDSICDIFYSSKIRLSTMTGPLVNTPKELADITPIQLNDNFHIVPGSLGLYKIEMKPGEGIENKLRRFLKIHENDYDYVIIDTPPTPSVWMSSALIASDYYLIPAKPDPLSITGIDLLDSIINEKRENFDLKIECAGIVFNMVEGNSNLYEESLRYFNNQKRWRNKIFKSYLSKRTELARNQTRGLFINNLTDEDMKFSLSKITDELLSRVGDL</sequence>
<evidence type="ECO:0000313" key="2">
    <source>
        <dbReference type="EMBL" id="RLY56809.1"/>
    </source>
</evidence>
<proteinExistence type="predicted"/>
<dbReference type="Proteomes" id="UP000281340">
    <property type="component" value="Unassembled WGS sequence"/>
</dbReference>
<comment type="caution">
    <text evidence="2">The sequence shown here is derived from an EMBL/GenBank/DDBJ whole genome shotgun (WGS) entry which is preliminary data.</text>
</comment>
<dbReference type="CDD" id="cd02042">
    <property type="entry name" value="ParAB_family"/>
    <property type="match status" value="1"/>
</dbReference>
<name>A0A2L0MTQ4_ECOLX</name>
<feature type="domain" description="AAA" evidence="1">
    <location>
        <begin position="1"/>
        <end position="192"/>
    </location>
</feature>
<accession>A0A2L0MTQ4</accession>
<dbReference type="Gene3D" id="3.40.50.300">
    <property type="entry name" value="P-loop containing nucleotide triphosphate hydrolases"/>
    <property type="match status" value="1"/>
</dbReference>
<dbReference type="RefSeq" id="WP_001399639.1">
    <property type="nucleotide sequence ID" value="NZ_AP023224.1"/>
</dbReference>
<dbReference type="Pfam" id="PF13614">
    <property type="entry name" value="AAA_31"/>
    <property type="match status" value="1"/>
</dbReference>